<accession>A0A6P7TA49</accession>
<feature type="transmembrane region" description="Helical" evidence="3">
    <location>
        <begin position="171"/>
        <end position="194"/>
    </location>
</feature>
<dbReference type="InterPro" id="IPR011701">
    <property type="entry name" value="MFS"/>
</dbReference>
<feature type="transmembrane region" description="Helical" evidence="3">
    <location>
        <begin position="341"/>
        <end position="362"/>
    </location>
</feature>
<dbReference type="GO" id="GO:0008028">
    <property type="term" value="F:monocarboxylic acid transmembrane transporter activity"/>
    <property type="evidence" value="ECO:0007669"/>
    <property type="project" value="TreeGrafter"/>
</dbReference>
<evidence type="ECO:0000256" key="2">
    <source>
        <dbReference type="SAM" id="MobiDB-lite"/>
    </source>
</evidence>
<feature type="transmembrane region" description="Helical" evidence="3">
    <location>
        <begin position="87"/>
        <end position="107"/>
    </location>
</feature>
<name>A0A6P7TA49_9MOLL</name>
<keyword evidence="5" id="KW-1185">Reference proteome</keyword>
<dbReference type="KEGG" id="osn:115221795"/>
<dbReference type="Pfam" id="PF07690">
    <property type="entry name" value="MFS_1"/>
    <property type="match status" value="1"/>
</dbReference>
<sequence length="490" mass="53341">MKVVDVCRKQPEPPDGGWGWVVCLAAACNSFTVVFLTNPAGILLIGLRRTFQDPVSKLSLISGLLSGLSMLSAPIASILLNYLSHRTVLILSGLIAFTGAILGAFSTSLDMMIVTYGLITGVAIGMIYFTSHVITGLYFKKKRALALGITNCGGGVSIMVASLIMEYLLDFYALRGSLLLISGLLLNVVVFGALCRPLPFTYTDAKKTAYVATDGSDHPSAMETPSSAPESGNREDVNHKEIINEAFDMSGEEQNTDSRSIADKKDIVDESITENQKVKDKLPILKRFSNIIGAELFRNVNFMLLMTSYVLWAFATIAYTYVPPMCVWSFGMGEQKAASLISFVGLFAIIGNFSVGVLVDLFHISSKRIFAFSLFTLFVMILLIPHCNKYEYMAPVLCVYGITLGFAVSLRLVLTTEIVGTEQTTKAYSILSCACGISFFASPPTFGLVFDTTNSFMAVYFAGGACALTSLILFLLIGCRDIFHQKRLKK</sequence>
<evidence type="ECO:0000313" key="6">
    <source>
        <dbReference type="RefSeq" id="XP_029647883.2"/>
    </source>
</evidence>
<dbReference type="InterPro" id="IPR036259">
    <property type="entry name" value="MFS_trans_sf"/>
</dbReference>
<keyword evidence="3" id="KW-0472">Membrane</keyword>
<feature type="transmembrane region" description="Helical" evidence="3">
    <location>
        <begin position="426"/>
        <end position="446"/>
    </location>
</feature>
<feature type="transmembrane region" description="Helical" evidence="3">
    <location>
        <begin position="302"/>
        <end position="321"/>
    </location>
</feature>
<organism evidence="5 6">
    <name type="scientific">Octopus sinensis</name>
    <name type="common">East Asian common octopus</name>
    <dbReference type="NCBI Taxonomy" id="2607531"/>
    <lineage>
        <taxon>Eukaryota</taxon>
        <taxon>Metazoa</taxon>
        <taxon>Spiralia</taxon>
        <taxon>Lophotrochozoa</taxon>
        <taxon>Mollusca</taxon>
        <taxon>Cephalopoda</taxon>
        <taxon>Coleoidea</taxon>
        <taxon>Octopodiformes</taxon>
        <taxon>Octopoda</taxon>
        <taxon>Incirrata</taxon>
        <taxon>Octopodidae</taxon>
        <taxon>Octopus</taxon>
    </lineage>
</organism>
<keyword evidence="3" id="KW-0812">Transmembrane</keyword>
<evidence type="ECO:0000259" key="4">
    <source>
        <dbReference type="PROSITE" id="PS50850"/>
    </source>
</evidence>
<dbReference type="PANTHER" id="PTHR11360">
    <property type="entry name" value="MONOCARBOXYLATE TRANSPORTER"/>
    <property type="match status" value="1"/>
</dbReference>
<dbReference type="RefSeq" id="XP_029647883.2">
    <property type="nucleotide sequence ID" value="XM_029792023.2"/>
</dbReference>
<dbReference type="InterPro" id="IPR020846">
    <property type="entry name" value="MFS_dom"/>
</dbReference>
<feature type="transmembrane region" description="Helical" evidence="3">
    <location>
        <begin position="369"/>
        <end position="386"/>
    </location>
</feature>
<protein>
    <submittedName>
        <fullName evidence="6">Monocarboxylate transporter 12-B</fullName>
    </submittedName>
</protein>
<feature type="transmembrane region" description="Helical" evidence="3">
    <location>
        <begin position="113"/>
        <end position="138"/>
    </location>
</feature>
<proteinExistence type="predicted"/>
<comment type="subcellular location">
    <subcellularLocation>
        <location evidence="1">Membrane</location>
        <topology evidence="1">Multi-pass membrane protein</topology>
    </subcellularLocation>
</comment>
<feature type="region of interest" description="Disordered" evidence="2">
    <location>
        <begin position="215"/>
        <end position="235"/>
    </location>
</feature>
<feature type="transmembrane region" description="Helical" evidence="3">
    <location>
        <begin position="392"/>
        <end position="414"/>
    </location>
</feature>
<keyword evidence="3" id="KW-1133">Transmembrane helix</keyword>
<dbReference type="PROSITE" id="PS51257">
    <property type="entry name" value="PROKAR_LIPOPROTEIN"/>
    <property type="match status" value="1"/>
</dbReference>
<feature type="transmembrane region" description="Helical" evidence="3">
    <location>
        <begin position="58"/>
        <end position="80"/>
    </location>
</feature>
<dbReference type="GO" id="GO:0016020">
    <property type="term" value="C:membrane"/>
    <property type="evidence" value="ECO:0007669"/>
    <property type="project" value="UniProtKB-SubCell"/>
</dbReference>
<dbReference type="InterPro" id="IPR050327">
    <property type="entry name" value="Proton-linked_MCT"/>
</dbReference>
<feature type="domain" description="Major facilitator superfamily (MFS) profile" evidence="4">
    <location>
        <begin position="22"/>
        <end position="481"/>
    </location>
</feature>
<feature type="transmembrane region" description="Helical" evidence="3">
    <location>
        <begin position="145"/>
        <end position="165"/>
    </location>
</feature>
<dbReference type="Proteomes" id="UP000515154">
    <property type="component" value="Linkage group LG18"/>
</dbReference>
<feature type="transmembrane region" description="Helical" evidence="3">
    <location>
        <begin position="458"/>
        <end position="479"/>
    </location>
</feature>
<evidence type="ECO:0000256" key="1">
    <source>
        <dbReference type="ARBA" id="ARBA00004141"/>
    </source>
</evidence>
<evidence type="ECO:0000256" key="3">
    <source>
        <dbReference type="SAM" id="Phobius"/>
    </source>
</evidence>
<dbReference type="Gene3D" id="1.20.1250.20">
    <property type="entry name" value="MFS general substrate transporter like domains"/>
    <property type="match status" value="1"/>
</dbReference>
<dbReference type="PANTHER" id="PTHR11360:SF306">
    <property type="entry name" value="RE01051P"/>
    <property type="match status" value="1"/>
</dbReference>
<evidence type="ECO:0000313" key="5">
    <source>
        <dbReference type="Proteomes" id="UP000515154"/>
    </source>
</evidence>
<dbReference type="PROSITE" id="PS50850">
    <property type="entry name" value="MFS"/>
    <property type="match status" value="1"/>
</dbReference>
<dbReference type="AlphaFoldDB" id="A0A6P7TA49"/>
<feature type="transmembrane region" description="Helical" evidence="3">
    <location>
        <begin position="18"/>
        <end position="46"/>
    </location>
</feature>
<gene>
    <name evidence="6" type="primary">LOC115221795</name>
</gene>
<reference evidence="6" key="1">
    <citation type="submission" date="2025-08" db="UniProtKB">
        <authorList>
            <consortium name="RefSeq"/>
        </authorList>
    </citation>
    <scope>IDENTIFICATION</scope>
</reference>
<dbReference type="SUPFAM" id="SSF103473">
    <property type="entry name" value="MFS general substrate transporter"/>
    <property type="match status" value="1"/>
</dbReference>